<organism evidence="1">
    <name type="scientific">Arundo donax</name>
    <name type="common">Giant reed</name>
    <name type="synonym">Donax arundinaceus</name>
    <dbReference type="NCBI Taxonomy" id="35708"/>
    <lineage>
        <taxon>Eukaryota</taxon>
        <taxon>Viridiplantae</taxon>
        <taxon>Streptophyta</taxon>
        <taxon>Embryophyta</taxon>
        <taxon>Tracheophyta</taxon>
        <taxon>Spermatophyta</taxon>
        <taxon>Magnoliopsida</taxon>
        <taxon>Liliopsida</taxon>
        <taxon>Poales</taxon>
        <taxon>Poaceae</taxon>
        <taxon>PACMAD clade</taxon>
        <taxon>Arundinoideae</taxon>
        <taxon>Arundineae</taxon>
        <taxon>Arundo</taxon>
    </lineage>
</organism>
<sequence length="37" mass="4235">MLAVMKPPCERRSFCFLIAEFDYCFKATGMMKPSALT</sequence>
<evidence type="ECO:0000313" key="1">
    <source>
        <dbReference type="EMBL" id="JAE38153.1"/>
    </source>
</evidence>
<name>A0A0A9HZ28_ARUDO</name>
<proteinExistence type="predicted"/>
<reference evidence="1" key="1">
    <citation type="submission" date="2014-09" db="EMBL/GenBank/DDBJ databases">
        <authorList>
            <person name="Magalhaes I.L.F."/>
            <person name="Oliveira U."/>
            <person name="Santos F.R."/>
            <person name="Vidigal T.H.D.A."/>
            <person name="Brescovit A.D."/>
            <person name="Santos A.J."/>
        </authorList>
    </citation>
    <scope>NUCLEOTIDE SEQUENCE</scope>
    <source>
        <tissue evidence="1">Shoot tissue taken approximately 20 cm above the soil surface</tissue>
    </source>
</reference>
<accession>A0A0A9HZ28</accession>
<dbReference type="EMBL" id="GBRH01159743">
    <property type="protein sequence ID" value="JAE38153.1"/>
    <property type="molecule type" value="Transcribed_RNA"/>
</dbReference>
<protein>
    <submittedName>
        <fullName evidence="1">Uncharacterized protein</fullName>
    </submittedName>
</protein>
<reference evidence="1" key="2">
    <citation type="journal article" date="2015" name="Data Brief">
        <title>Shoot transcriptome of the giant reed, Arundo donax.</title>
        <authorList>
            <person name="Barrero R.A."/>
            <person name="Guerrero F.D."/>
            <person name="Moolhuijzen P."/>
            <person name="Goolsby J.A."/>
            <person name="Tidwell J."/>
            <person name="Bellgard S.E."/>
            <person name="Bellgard M.I."/>
        </authorList>
    </citation>
    <scope>NUCLEOTIDE SEQUENCE</scope>
    <source>
        <tissue evidence="1">Shoot tissue taken approximately 20 cm above the soil surface</tissue>
    </source>
</reference>
<dbReference type="AlphaFoldDB" id="A0A0A9HZ28"/>